<feature type="chain" id="PRO_5035933628" description="Secreted protein" evidence="1">
    <location>
        <begin position="21"/>
        <end position="65"/>
    </location>
</feature>
<organism evidence="2 3">
    <name type="scientific">Ceratodon purpureus</name>
    <name type="common">Fire moss</name>
    <name type="synonym">Dicranum purpureum</name>
    <dbReference type="NCBI Taxonomy" id="3225"/>
    <lineage>
        <taxon>Eukaryota</taxon>
        <taxon>Viridiplantae</taxon>
        <taxon>Streptophyta</taxon>
        <taxon>Embryophyta</taxon>
        <taxon>Bryophyta</taxon>
        <taxon>Bryophytina</taxon>
        <taxon>Bryopsida</taxon>
        <taxon>Dicranidae</taxon>
        <taxon>Pseudoditrichales</taxon>
        <taxon>Ditrichaceae</taxon>
        <taxon>Ceratodon</taxon>
    </lineage>
</organism>
<keyword evidence="3" id="KW-1185">Reference proteome</keyword>
<dbReference type="Proteomes" id="UP000822688">
    <property type="component" value="Chromosome 3"/>
</dbReference>
<evidence type="ECO:0000313" key="2">
    <source>
        <dbReference type="EMBL" id="KAG0582459.1"/>
    </source>
</evidence>
<proteinExistence type="predicted"/>
<keyword evidence="1" id="KW-0732">Signal</keyword>
<dbReference type="AlphaFoldDB" id="A0A8T0IHR4"/>
<comment type="caution">
    <text evidence="2">The sequence shown here is derived from an EMBL/GenBank/DDBJ whole genome shotgun (WGS) entry which is preliminary data.</text>
</comment>
<feature type="signal peptide" evidence="1">
    <location>
        <begin position="1"/>
        <end position="20"/>
    </location>
</feature>
<gene>
    <name evidence="2" type="ORF">KC19_3G061600</name>
</gene>
<evidence type="ECO:0008006" key="4">
    <source>
        <dbReference type="Google" id="ProtNLM"/>
    </source>
</evidence>
<evidence type="ECO:0000313" key="3">
    <source>
        <dbReference type="Proteomes" id="UP000822688"/>
    </source>
</evidence>
<accession>A0A8T0IHR4</accession>
<evidence type="ECO:0000256" key="1">
    <source>
        <dbReference type="SAM" id="SignalP"/>
    </source>
</evidence>
<sequence length="65" mass="7598">MFFVVLWKLGFGWWFRGVNVCDRIGSGCLHCISLQKFYLVPSNFCEGCSRFSSVLRRTRCFDYAS</sequence>
<name>A0A8T0IHR4_CERPU</name>
<protein>
    <recommendedName>
        <fullName evidence="4">Secreted protein</fullName>
    </recommendedName>
</protein>
<dbReference type="EMBL" id="CM026423">
    <property type="protein sequence ID" value="KAG0582459.1"/>
    <property type="molecule type" value="Genomic_DNA"/>
</dbReference>
<reference evidence="2" key="1">
    <citation type="submission" date="2020-06" db="EMBL/GenBank/DDBJ databases">
        <title>WGS assembly of Ceratodon purpureus strain R40.</title>
        <authorList>
            <person name="Carey S.B."/>
            <person name="Jenkins J."/>
            <person name="Shu S."/>
            <person name="Lovell J.T."/>
            <person name="Sreedasyam A."/>
            <person name="Maumus F."/>
            <person name="Tiley G.P."/>
            <person name="Fernandez-Pozo N."/>
            <person name="Barry K."/>
            <person name="Chen C."/>
            <person name="Wang M."/>
            <person name="Lipzen A."/>
            <person name="Daum C."/>
            <person name="Saski C.A."/>
            <person name="Payton A.C."/>
            <person name="Mcbreen J.C."/>
            <person name="Conrad R.E."/>
            <person name="Kollar L.M."/>
            <person name="Olsson S."/>
            <person name="Huttunen S."/>
            <person name="Landis J.B."/>
            <person name="Wickett N.J."/>
            <person name="Johnson M.G."/>
            <person name="Rensing S.A."/>
            <person name="Grimwood J."/>
            <person name="Schmutz J."/>
            <person name="Mcdaniel S.F."/>
        </authorList>
    </citation>
    <scope>NUCLEOTIDE SEQUENCE</scope>
    <source>
        <strain evidence="2">R40</strain>
    </source>
</reference>